<reference evidence="3" key="1">
    <citation type="submission" date="2016-03" db="EMBL/GenBank/DDBJ databases">
        <authorList>
            <person name="Devillers Hugo."/>
        </authorList>
    </citation>
    <scope>NUCLEOTIDE SEQUENCE [LARGE SCALE GENOMIC DNA]</scope>
</reference>
<dbReference type="Proteomes" id="UP000189911">
    <property type="component" value="Chromosome F"/>
</dbReference>
<sequence>MLYVSTLFYSLLLLHTPQSTFKMEKTPVSRPPAAPTKNTFVYAFSEVAKWPVAYLWLSKTAVCAFAVHRYWAYVNMGGLFSTTCCLFLLLELDILLLVLIRNCTKNRAVKKQQLSLAHEVIAQNPGIDLEKWDSIARAMNDLLYRGRLWHTRQCFFNGANCYEHFRSHMYLPLVKSEGGDAERDPLLHSAARVYEKDLQAYWEAASNLNTSTAEKGEDLKLPKQVYWSKLTFIAKRALSWSNVVYCIYFFFYLGVAGGLSYAAFCYLLAYYGDIPVTMAKLRVEQRLTFMKTVMRQEPQDDTQEWESVTKTINGYFSDQKLWRNREFFFDEKDCHRMFDMITRSILSVKKSKSNTIFPELIPFARESRTVCGCSVEQQV</sequence>
<name>A0A1G4K840_9SACH</name>
<gene>
    <name evidence="2" type="ORF">LANO_0F05160G</name>
</gene>
<keyword evidence="3" id="KW-1185">Reference proteome</keyword>
<keyword evidence="1" id="KW-0472">Membrane</keyword>
<evidence type="ECO:0000313" key="2">
    <source>
        <dbReference type="EMBL" id="SCV00094.1"/>
    </source>
</evidence>
<keyword evidence="1" id="KW-1133">Transmembrane helix</keyword>
<evidence type="ECO:0000256" key="1">
    <source>
        <dbReference type="SAM" id="Phobius"/>
    </source>
</evidence>
<proteinExistence type="predicted"/>
<evidence type="ECO:0000313" key="3">
    <source>
        <dbReference type="Proteomes" id="UP000189911"/>
    </source>
</evidence>
<dbReference type="InterPro" id="IPR001142">
    <property type="entry name" value="DUP/COS"/>
</dbReference>
<dbReference type="OrthoDB" id="4036472at2759"/>
<accession>A0A1G4K840</accession>
<keyword evidence="1" id="KW-0812">Transmembrane</keyword>
<protein>
    <submittedName>
        <fullName evidence="2">LANO_0F05160g1_1</fullName>
    </submittedName>
</protein>
<dbReference type="Pfam" id="PF00674">
    <property type="entry name" value="DUP"/>
    <property type="match status" value="2"/>
</dbReference>
<dbReference type="EMBL" id="LT598452">
    <property type="protein sequence ID" value="SCV00094.1"/>
    <property type="molecule type" value="Genomic_DNA"/>
</dbReference>
<dbReference type="AlphaFoldDB" id="A0A1G4K840"/>
<feature type="transmembrane region" description="Helical" evidence="1">
    <location>
        <begin position="79"/>
        <end position="100"/>
    </location>
</feature>
<organism evidence="2 3">
    <name type="scientific">Lachancea nothofagi CBS 11611</name>
    <dbReference type="NCBI Taxonomy" id="1266666"/>
    <lineage>
        <taxon>Eukaryota</taxon>
        <taxon>Fungi</taxon>
        <taxon>Dikarya</taxon>
        <taxon>Ascomycota</taxon>
        <taxon>Saccharomycotina</taxon>
        <taxon>Saccharomycetes</taxon>
        <taxon>Saccharomycetales</taxon>
        <taxon>Saccharomycetaceae</taxon>
        <taxon>Lachancea</taxon>
    </lineage>
</organism>